<organism evidence="11 12">
    <name type="scientific">Angomonas deanei</name>
    <dbReference type="NCBI Taxonomy" id="59799"/>
    <lineage>
        <taxon>Eukaryota</taxon>
        <taxon>Discoba</taxon>
        <taxon>Euglenozoa</taxon>
        <taxon>Kinetoplastea</taxon>
        <taxon>Metakinetoplastina</taxon>
        <taxon>Trypanosomatida</taxon>
        <taxon>Trypanosomatidae</taxon>
        <taxon>Strigomonadinae</taxon>
        <taxon>Angomonas</taxon>
    </lineage>
</organism>
<sequence length="343" mass="38310">MPPKRPQLEQLQIVPQDKAVSITDTMTLVVKGEGGVEMRVKQNGIAQNNQASSPKDSVRSDAVMNKIKFEDLRIGSELGKGSQGKVRVVQHRETNEKFALKYITFSGDSDDMRLALESELRQVAAVKHKNIVSSYEAFFRDGRLYIVLEYMNAGTMNDVIKRHPENADEPTLAYIARELFQGLEYLHGLKMIHRDIKPANVLANTKGEVKISDFGVAKTFSGGDLQTLSAQGSIPYMSPERIQSQPYSFSSDIWSAGLTIAECALGQYPFKSLKQKIFELCQGIASGTAKIDWKESGRSPEFIEFVELCLKPQEERPSASEMLTHKFIRKADAVNPADVGKWF</sequence>
<dbReference type="Gene3D" id="1.10.510.10">
    <property type="entry name" value="Transferase(Phosphotransferase) domain 1"/>
    <property type="match status" value="1"/>
</dbReference>
<feature type="domain" description="Protein kinase" evidence="10">
    <location>
        <begin position="72"/>
        <end position="328"/>
    </location>
</feature>
<dbReference type="PANTHER" id="PTHR48013">
    <property type="entry name" value="DUAL SPECIFICITY MITOGEN-ACTIVATED PROTEIN KINASE KINASE 5-RELATED"/>
    <property type="match status" value="1"/>
</dbReference>
<evidence type="ECO:0000256" key="8">
    <source>
        <dbReference type="ARBA" id="ARBA00049299"/>
    </source>
</evidence>
<keyword evidence="3 11" id="KW-0418">Kinase</keyword>
<evidence type="ECO:0000256" key="2">
    <source>
        <dbReference type="ARBA" id="ARBA00022741"/>
    </source>
</evidence>
<comment type="catalytic activity">
    <reaction evidence="9">
        <text>L-tyrosyl-[protein] + ATP = O-phospho-L-tyrosyl-[protein] + ADP + H(+)</text>
        <dbReference type="Rhea" id="RHEA:10596"/>
        <dbReference type="Rhea" id="RHEA-COMP:10136"/>
        <dbReference type="Rhea" id="RHEA-COMP:20101"/>
        <dbReference type="ChEBI" id="CHEBI:15378"/>
        <dbReference type="ChEBI" id="CHEBI:30616"/>
        <dbReference type="ChEBI" id="CHEBI:46858"/>
        <dbReference type="ChEBI" id="CHEBI:61978"/>
        <dbReference type="ChEBI" id="CHEBI:456216"/>
        <dbReference type="EC" id="2.7.12.2"/>
    </reaction>
</comment>
<dbReference type="OrthoDB" id="10252354at2759"/>
<evidence type="ECO:0000259" key="10">
    <source>
        <dbReference type="PROSITE" id="PS50011"/>
    </source>
</evidence>
<dbReference type="InterPro" id="IPR011009">
    <property type="entry name" value="Kinase-like_dom_sf"/>
</dbReference>
<dbReference type="SUPFAM" id="SSF56112">
    <property type="entry name" value="Protein kinase-like (PK-like)"/>
    <property type="match status" value="1"/>
</dbReference>
<dbReference type="InterPro" id="IPR000719">
    <property type="entry name" value="Prot_kinase_dom"/>
</dbReference>
<evidence type="ECO:0000313" key="12">
    <source>
        <dbReference type="Proteomes" id="UP000515908"/>
    </source>
</evidence>
<comment type="catalytic activity">
    <reaction evidence="8">
        <text>L-threonyl-[protein] + ATP = O-phospho-L-threonyl-[protein] + ADP + H(+)</text>
        <dbReference type="Rhea" id="RHEA:46608"/>
        <dbReference type="Rhea" id="RHEA-COMP:11060"/>
        <dbReference type="Rhea" id="RHEA-COMP:11605"/>
        <dbReference type="ChEBI" id="CHEBI:15378"/>
        <dbReference type="ChEBI" id="CHEBI:30013"/>
        <dbReference type="ChEBI" id="CHEBI:30616"/>
        <dbReference type="ChEBI" id="CHEBI:61977"/>
        <dbReference type="ChEBI" id="CHEBI:456216"/>
        <dbReference type="EC" id="2.7.12.2"/>
    </reaction>
</comment>
<evidence type="ECO:0000256" key="1">
    <source>
        <dbReference type="ARBA" id="ARBA00022679"/>
    </source>
</evidence>
<dbReference type="PROSITE" id="PS50011">
    <property type="entry name" value="PROTEIN_KINASE_DOM"/>
    <property type="match status" value="1"/>
</dbReference>
<dbReference type="GO" id="GO:0005524">
    <property type="term" value="F:ATP binding"/>
    <property type="evidence" value="ECO:0007669"/>
    <property type="project" value="UniProtKB-KW"/>
</dbReference>
<evidence type="ECO:0000256" key="4">
    <source>
        <dbReference type="ARBA" id="ARBA00022840"/>
    </source>
</evidence>
<dbReference type="AlphaFoldDB" id="S9VLW0"/>
<keyword evidence="2" id="KW-0547">Nucleotide-binding</keyword>
<dbReference type="VEuPathDB" id="TriTrypDB:ADEAN_000721900"/>
<name>S9VLW0_9TRYP</name>
<proteinExistence type="inferred from homology"/>
<dbReference type="CDD" id="cd06623">
    <property type="entry name" value="PKc_MAPKK_plant_like"/>
    <property type="match status" value="1"/>
</dbReference>
<dbReference type="PIRSF" id="PIRSF000654">
    <property type="entry name" value="Integrin-linked_kinase"/>
    <property type="match status" value="1"/>
</dbReference>
<dbReference type="Pfam" id="PF00069">
    <property type="entry name" value="Pkinase"/>
    <property type="match status" value="1"/>
</dbReference>
<accession>S9VLW0</accession>
<keyword evidence="1" id="KW-0808">Transferase</keyword>
<reference evidence="11 12" key="1">
    <citation type="submission" date="2020-08" db="EMBL/GenBank/DDBJ databases">
        <authorList>
            <person name="Newling K."/>
            <person name="Davey J."/>
            <person name="Forrester S."/>
        </authorList>
    </citation>
    <scope>NUCLEOTIDE SEQUENCE [LARGE SCALE GENOMIC DNA]</scope>
    <source>
        <strain evidence="12">Crithidia deanei Carvalho (ATCC PRA-265)</strain>
    </source>
</reference>
<dbReference type="EMBL" id="LR877159">
    <property type="protein sequence ID" value="CAD2219710.1"/>
    <property type="molecule type" value="Genomic_DNA"/>
</dbReference>
<dbReference type="EC" id="2.7.12.2" evidence="6"/>
<keyword evidence="12" id="KW-1185">Reference proteome</keyword>
<evidence type="ECO:0000313" key="11">
    <source>
        <dbReference type="EMBL" id="CAD2219710.1"/>
    </source>
</evidence>
<evidence type="ECO:0000256" key="3">
    <source>
        <dbReference type="ARBA" id="ARBA00022777"/>
    </source>
</evidence>
<comment type="similarity">
    <text evidence="5">Belongs to the protein kinase superfamily. STE Ser/Thr protein kinase family. MAP kinase kinase subfamily.</text>
</comment>
<keyword evidence="4" id="KW-0067">ATP-binding</keyword>
<evidence type="ECO:0000256" key="5">
    <source>
        <dbReference type="ARBA" id="ARBA00038035"/>
    </source>
</evidence>
<evidence type="ECO:0000256" key="7">
    <source>
        <dbReference type="ARBA" id="ARBA00049014"/>
    </source>
</evidence>
<gene>
    <name evidence="11" type="ORF">ADEAN_000721900</name>
</gene>
<comment type="catalytic activity">
    <reaction evidence="7">
        <text>L-seryl-[protein] + ATP = O-phospho-L-seryl-[protein] + ADP + H(+)</text>
        <dbReference type="Rhea" id="RHEA:17989"/>
        <dbReference type="Rhea" id="RHEA-COMP:9863"/>
        <dbReference type="Rhea" id="RHEA-COMP:11604"/>
        <dbReference type="ChEBI" id="CHEBI:15378"/>
        <dbReference type="ChEBI" id="CHEBI:29999"/>
        <dbReference type="ChEBI" id="CHEBI:30616"/>
        <dbReference type="ChEBI" id="CHEBI:83421"/>
        <dbReference type="ChEBI" id="CHEBI:456216"/>
        <dbReference type="EC" id="2.7.12.2"/>
    </reaction>
</comment>
<protein>
    <recommendedName>
        <fullName evidence="6">mitogen-activated protein kinase kinase</fullName>
        <ecNumber evidence="6">2.7.12.2</ecNumber>
    </recommendedName>
</protein>
<dbReference type="Proteomes" id="UP000515908">
    <property type="component" value="Chromosome 15"/>
</dbReference>
<dbReference type="PANTHER" id="PTHR48013:SF9">
    <property type="entry name" value="DUAL SPECIFICITY MITOGEN-ACTIVATED PROTEIN KINASE KINASE 5"/>
    <property type="match status" value="1"/>
</dbReference>
<dbReference type="GO" id="GO:0004708">
    <property type="term" value="F:MAP kinase kinase activity"/>
    <property type="evidence" value="ECO:0007669"/>
    <property type="project" value="UniProtKB-EC"/>
</dbReference>
<dbReference type="SMART" id="SM00220">
    <property type="entry name" value="S_TKc"/>
    <property type="match status" value="1"/>
</dbReference>
<evidence type="ECO:0000256" key="6">
    <source>
        <dbReference type="ARBA" id="ARBA00038999"/>
    </source>
</evidence>
<evidence type="ECO:0000256" key="9">
    <source>
        <dbReference type="ARBA" id="ARBA00051693"/>
    </source>
</evidence>